<feature type="domain" description="TRPM-like" evidence="12">
    <location>
        <begin position="461"/>
        <end position="719"/>
    </location>
</feature>
<dbReference type="OrthoDB" id="310870at2759"/>
<dbReference type="PANTHER" id="PTHR13800:SF12">
    <property type="entry name" value="TRANSIENT RECEPTOR POTENTIAL CATION CHANNEL SUBFAMILY M MEMBER-LIKE 2"/>
    <property type="match status" value="1"/>
</dbReference>
<evidence type="ECO:0000256" key="5">
    <source>
        <dbReference type="ARBA" id="ARBA00023065"/>
    </source>
</evidence>
<evidence type="ECO:0000313" key="14">
    <source>
        <dbReference type="Proteomes" id="UP000663852"/>
    </source>
</evidence>
<feature type="domain" description="Ion transport" evidence="10">
    <location>
        <begin position="916"/>
        <end position="1126"/>
    </location>
</feature>
<accession>A0A814D4C0</accession>
<evidence type="ECO:0000259" key="12">
    <source>
        <dbReference type="Pfam" id="PF25508"/>
    </source>
</evidence>
<dbReference type="Pfam" id="PF00520">
    <property type="entry name" value="Ion_trans"/>
    <property type="match status" value="1"/>
</dbReference>
<keyword evidence="7" id="KW-0407">Ion channel</keyword>
<feature type="transmembrane region" description="Helical" evidence="9">
    <location>
        <begin position="958"/>
        <end position="978"/>
    </location>
</feature>
<dbReference type="InterPro" id="IPR050927">
    <property type="entry name" value="TRPM"/>
</dbReference>
<gene>
    <name evidence="13" type="ORF">EDS130_LOCUS12451</name>
</gene>
<feature type="domain" description="TRPM SLOG" evidence="11">
    <location>
        <begin position="63"/>
        <end position="313"/>
    </location>
</feature>
<feature type="transmembrane region" description="Helical" evidence="9">
    <location>
        <begin position="850"/>
        <end position="869"/>
    </location>
</feature>
<keyword evidence="2" id="KW-0813">Transport</keyword>
<proteinExistence type="predicted"/>
<evidence type="ECO:0000259" key="11">
    <source>
        <dbReference type="Pfam" id="PF18139"/>
    </source>
</evidence>
<comment type="caution">
    <text evidence="13">The sequence shown here is derived from an EMBL/GenBank/DDBJ whole genome shotgun (WGS) entry which is preliminary data.</text>
</comment>
<dbReference type="PANTHER" id="PTHR13800">
    <property type="entry name" value="TRANSIENT RECEPTOR POTENTIAL CATION CHANNEL, SUBFAMILY M, MEMBER 6"/>
    <property type="match status" value="1"/>
</dbReference>
<evidence type="ECO:0000256" key="4">
    <source>
        <dbReference type="ARBA" id="ARBA00022989"/>
    </source>
</evidence>
<evidence type="ECO:0000256" key="2">
    <source>
        <dbReference type="ARBA" id="ARBA00022448"/>
    </source>
</evidence>
<dbReference type="InterPro" id="IPR005821">
    <property type="entry name" value="Ion_trans_dom"/>
</dbReference>
<evidence type="ECO:0000256" key="3">
    <source>
        <dbReference type="ARBA" id="ARBA00022692"/>
    </source>
</evidence>
<sequence>MLDPSDSPATSQPTSNLLFENVNKILTTFVPANHHHDSNQIHKAIGVKSHGTITFADNKSNRAEFIRVPPDASVMHVKELLIKQWCGKRPSLVISITGGAKDYHMKPKLLRAFRRGLSKVARTTGAWIITGGMNTGIMKLVGEIVQINPDRFRPIHLIGIATWGCVSGFQQLDVHGANVHYSKSRGEQKGEAPLEPNHTEFIFVDDGSERKYGREITFRARLEQAISGGFFATRPASSPSNPYASLTKTTSLRPEHSDPVPVVLLVVEGGPNTVRTVHEAVVQNNIPAVFFEGTGRCCDLFAKALHLYNEYHQQLELYEDTSNADPGTILRRYDEIKNKLREDLRDEIRGINGGIDPSIAGNARSARRGTVTTGDPVPPRVDNTDYFELVYECIDTRKIFLNIVSLTARNSVEPDIDLAILQALLNATSGSDLSKTSNQRKREQFHLALEWNRADIARHYIMKNTRDWDKINLNDMFEEALQRNQIEFVKLFLDHDFSLTDVFRNNDKLPLLYEHTLDEPYDFASISGDRLRAVYRDIIQPLIGDSFEVEAAIHSRRLSAYTRSDSQVDKEPCSCCVSSWTGRHYHVDTEAETSDNLRTDLLNGHTDSHMDVDKELFLWSVITGRREFNLLFWSRGKNKICAALFAALIYRKRARKTNDSSYSQSADEFENLAVQILDRFYQANTRACTKAIIRQIPAYGNVTWLDLAISAEAKQFIAQRAVQDVLNNIWFGYIDQRETHTAIIFSTVTIWYSGTLRYHDELVKTNDQTSYLDHSLRKSQVSQNKAQCTSRHSTERHDDGINLRLMHDIPLVDNIPIEFVDIGCCEKFRTKVFRYFRNILKFIRAPIVKYLYSLYFHIVFLFLFSYVILCDFFPLYEFQSDVCAPANEPERIFSQSSNQPNASVNTPTNELHKRDRPAISELILAGWIFTLLCEEIRQFFSTEAKTIRNAITAYFQTFWNQLDVIAIFLFYVAFALRFLPGSECFCAARIVLSVDLTLWFIRSLDIFAAVKRLGPKLVMIGEMAHDLKFFMLMLTVFILGFGVSSYSLLYGTKDFSWHLPREILNLAYWQMFGELNALDTFEHNYSPNGYAVFILLVIYMAIVSILLVNLLIAMFSNTFDRLQNDTDRIWKFQRYSLICEYLSRPSLPPPFIVFSHIWRLALYALSPCIRSTWLKEKYAQHTNRTKYKIMLDEKTATTIEIAEDALGDEVYYNYTKMGRKLVDESDIDDDRNQSPHENILNRIRILENRSQLLNNQQTQMLEYLDCLMDGLKALGGDRIRMPERRRFDPDDSFDELSGNNDQGKRYFRPDSLLDDGRRQSATNNEDMQLPLLNFFPIRRNE</sequence>
<dbReference type="Pfam" id="PF25508">
    <property type="entry name" value="TRPM2"/>
    <property type="match status" value="1"/>
</dbReference>
<dbReference type="Pfam" id="PF18139">
    <property type="entry name" value="LSDAT_euk"/>
    <property type="match status" value="1"/>
</dbReference>
<organism evidence="13 14">
    <name type="scientific">Adineta ricciae</name>
    <name type="common">Rotifer</name>
    <dbReference type="NCBI Taxonomy" id="249248"/>
    <lineage>
        <taxon>Eukaryota</taxon>
        <taxon>Metazoa</taxon>
        <taxon>Spiralia</taxon>
        <taxon>Gnathifera</taxon>
        <taxon>Rotifera</taxon>
        <taxon>Eurotatoria</taxon>
        <taxon>Bdelloidea</taxon>
        <taxon>Adinetida</taxon>
        <taxon>Adinetidae</taxon>
        <taxon>Adineta</taxon>
    </lineage>
</organism>
<feature type="region of interest" description="Disordered" evidence="8">
    <location>
        <begin position="1282"/>
        <end position="1325"/>
    </location>
</feature>
<dbReference type="InterPro" id="IPR041491">
    <property type="entry name" value="TRPM_SLOG"/>
</dbReference>
<keyword evidence="6 9" id="KW-0472">Membrane</keyword>
<evidence type="ECO:0000313" key="13">
    <source>
        <dbReference type="EMBL" id="CAF0953193.1"/>
    </source>
</evidence>
<dbReference type="GO" id="GO:0099604">
    <property type="term" value="F:ligand-gated calcium channel activity"/>
    <property type="evidence" value="ECO:0007669"/>
    <property type="project" value="TreeGrafter"/>
</dbReference>
<dbReference type="InterPro" id="IPR057366">
    <property type="entry name" value="TRPM-like"/>
</dbReference>
<feature type="transmembrane region" description="Helical" evidence="9">
    <location>
        <begin position="1090"/>
        <end position="1112"/>
    </location>
</feature>
<keyword evidence="3 9" id="KW-0812">Transmembrane</keyword>
<dbReference type="Proteomes" id="UP000663852">
    <property type="component" value="Unassembled WGS sequence"/>
</dbReference>
<evidence type="ECO:0000256" key="6">
    <source>
        <dbReference type="ARBA" id="ARBA00023136"/>
    </source>
</evidence>
<evidence type="ECO:0000256" key="9">
    <source>
        <dbReference type="SAM" id="Phobius"/>
    </source>
</evidence>
<name>A0A814D4C0_ADIRI</name>
<keyword evidence="4 9" id="KW-1133">Transmembrane helix</keyword>
<dbReference type="GO" id="GO:0005886">
    <property type="term" value="C:plasma membrane"/>
    <property type="evidence" value="ECO:0007669"/>
    <property type="project" value="TreeGrafter"/>
</dbReference>
<dbReference type="EMBL" id="CAJNOJ010000047">
    <property type="protein sequence ID" value="CAF0953193.1"/>
    <property type="molecule type" value="Genomic_DNA"/>
</dbReference>
<evidence type="ECO:0000256" key="8">
    <source>
        <dbReference type="SAM" id="MobiDB-lite"/>
    </source>
</evidence>
<feature type="transmembrane region" description="Helical" evidence="9">
    <location>
        <begin position="1029"/>
        <end position="1049"/>
    </location>
</feature>
<keyword evidence="5" id="KW-0406">Ion transport</keyword>
<protein>
    <submittedName>
        <fullName evidence="13">Uncharacterized protein</fullName>
    </submittedName>
</protein>
<evidence type="ECO:0000256" key="1">
    <source>
        <dbReference type="ARBA" id="ARBA00004141"/>
    </source>
</evidence>
<comment type="subcellular location">
    <subcellularLocation>
        <location evidence="1">Membrane</location>
        <topology evidence="1">Multi-pass membrane protein</topology>
    </subcellularLocation>
</comment>
<reference evidence="13" key="1">
    <citation type="submission" date="2021-02" db="EMBL/GenBank/DDBJ databases">
        <authorList>
            <person name="Nowell W R."/>
        </authorList>
    </citation>
    <scope>NUCLEOTIDE SEQUENCE</scope>
</reference>
<evidence type="ECO:0000256" key="7">
    <source>
        <dbReference type="ARBA" id="ARBA00023303"/>
    </source>
</evidence>
<evidence type="ECO:0000259" key="10">
    <source>
        <dbReference type="Pfam" id="PF00520"/>
    </source>
</evidence>